<dbReference type="InterPro" id="IPR002645">
    <property type="entry name" value="STAS_dom"/>
</dbReference>
<name>A0A6M4GZB8_9PROT</name>
<dbReference type="InterPro" id="IPR058548">
    <property type="entry name" value="MlaB-like_STAS"/>
</dbReference>
<evidence type="ECO:0000313" key="3">
    <source>
        <dbReference type="Proteomes" id="UP000501534"/>
    </source>
</evidence>
<evidence type="ECO:0000259" key="1">
    <source>
        <dbReference type="PROSITE" id="PS50801"/>
    </source>
</evidence>
<protein>
    <recommendedName>
        <fullName evidence="1">STAS domain-containing protein</fullName>
    </recommendedName>
</protein>
<proteinExistence type="predicted"/>
<dbReference type="EMBL" id="CP053069">
    <property type="protein sequence ID" value="QJR12599.1"/>
    <property type="molecule type" value="Genomic_DNA"/>
</dbReference>
<dbReference type="KEGG" id="uru:DSM104443_03690"/>
<dbReference type="AlphaFoldDB" id="A0A6M4GZB8"/>
<dbReference type="PROSITE" id="PS50801">
    <property type="entry name" value="STAS"/>
    <property type="match status" value="1"/>
</dbReference>
<dbReference type="Gene3D" id="3.30.750.24">
    <property type="entry name" value="STAS domain"/>
    <property type="match status" value="1"/>
</dbReference>
<dbReference type="Proteomes" id="UP000501534">
    <property type="component" value="Chromosome"/>
</dbReference>
<dbReference type="RefSeq" id="WP_171094939.1">
    <property type="nucleotide sequence ID" value="NZ_CP053069.1"/>
</dbReference>
<organism evidence="2 3">
    <name type="scientific">Usitatibacter rugosus</name>
    <dbReference type="NCBI Taxonomy" id="2732067"/>
    <lineage>
        <taxon>Bacteria</taxon>
        <taxon>Pseudomonadati</taxon>
        <taxon>Pseudomonadota</taxon>
        <taxon>Betaproteobacteria</taxon>
        <taxon>Nitrosomonadales</taxon>
        <taxon>Usitatibacteraceae</taxon>
        <taxon>Usitatibacter</taxon>
    </lineage>
</organism>
<gene>
    <name evidence="2" type="ORF">DSM104443_03690</name>
</gene>
<dbReference type="SUPFAM" id="SSF52091">
    <property type="entry name" value="SpoIIaa-like"/>
    <property type="match status" value="1"/>
</dbReference>
<dbReference type="InterPro" id="IPR036513">
    <property type="entry name" value="STAS_dom_sf"/>
</dbReference>
<reference evidence="2 3" key="1">
    <citation type="submission" date="2020-04" db="EMBL/GenBank/DDBJ databases">
        <title>Usitatibacter rugosus gen. nov., sp. nov. and Usitatibacter palustris sp. nov., novel members of Usitatibacteraceae fam. nov. within the order Nitrosomonadales isolated from soil.</title>
        <authorList>
            <person name="Huber K.J."/>
            <person name="Neumann-Schaal M."/>
            <person name="Geppert A."/>
            <person name="Luckner M."/>
            <person name="Wanner G."/>
            <person name="Overmann J."/>
        </authorList>
    </citation>
    <scope>NUCLEOTIDE SEQUENCE [LARGE SCALE GENOMIC DNA]</scope>
    <source>
        <strain evidence="2 3">0125_3</strain>
    </source>
</reference>
<sequence length="100" mass="10837">MNDAPRAEVLALEGPLSFESLPRVLAESDAYEARADLPDRLTIDFGGVTNVDSSAVALLLEWRRRALARGKQLAFVNLPANLVALAELYGVVDIIQSCRA</sequence>
<dbReference type="Pfam" id="PF13466">
    <property type="entry name" value="STAS_2"/>
    <property type="match status" value="1"/>
</dbReference>
<dbReference type="CDD" id="cd07042">
    <property type="entry name" value="STAS_SulP_like_sulfate_transporter"/>
    <property type="match status" value="1"/>
</dbReference>
<keyword evidence="3" id="KW-1185">Reference proteome</keyword>
<evidence type="ECO:0000313" key="2">
    <source>
        <dbReference type="EMBL" id="QJR12599.1"/>
    </source>
</evidence>
<accession>A0A6M4GZB8</accession>
<feature type="domain" description="STAS" evidence="1">
    <location>
        <begin position="1"/>
        <end position="100"/>
    </location>
</feature>